<dbReference type="eggNOG" id="arCOG03748">
    <property type="taxonomic scope" value="Archaea"/>
</dbReference>
<dbReference type="EMBL" id="CP003098">
    <property type="protein sequence ID" value="AET34061.1"/>
    <property type="molecule type" value="Genomic_DNA"/>
</dbReference>
<gene>
    <name evidence="2" type="ORF">P186_2677</name>
</gene>
<protein>
    <recommendedName>
        <fullName evidence="1">Transcription regulator TrmB N-terminal domain-containing protein</fullName>
    </recommendedName>
</protein>
<accession>G7VE91</accession>
<dbReference type="HOGENOM" id="CLU_1792196_0_0_2"/>
<feature type="domain" description="Transcription regulator TrmB N-terminal" evidence="1">
    <location>
        <begin position="14"/>
        <end position="59"/>
    </location>
</feature>
<dbReference type="STRING" id="1104324.P186_2677"/>
<dbReference type="BioCyc" id="PSP1104324:GJSN-2621-MONOMER"/>
<dbReference type="OrthoDB" id="29244at2157"/>
<dbReference type="KEGG" id="pyr:P186_2677"/>
<dbReference type="AlphaFoldDB" id="G7VE91"/>
<evidence type="ECO:0000313" key="2">
    <source>
        <dbReference type="EMBL" id="AET34061.1"/>
    </source>
</evidence>
<dbReference type="Proteomes" id="UP000005867">
    <property type="component" value="Chromosome"/>
</dbReference>
<dbReference type="InterPro" id="IPR002831">
    <property type="entry name" value="Tscrpt_reg_TrmB_N"/>
</dbReference>
<dbReference type="GeneID" id="11594278"/>
<dbReference type="Gene3D" id="1.10.10.10">
    <property type="entry name" value="Winged helix-like DNA-binding domain superfamily/Winged helix DNA-binding domain"/>
    <property type="match status" value="1"/>
</dbReference>
<dbReference type="InterPro" id="IPR036388">
    <property type="entry name" value="WH-like_DNA-bd_sf"/>
</dbReference>
<dbReference type="Pfam" id="PF01978">
    <property type="entry name" value="TrmB"/>
    <property type="match status" value="1"/>
</dbReference>
<dbReference type="RefSeq" id="WP_014289886.1">
    <property type="nucleotide sequence ID" value="NC_016645.1"/>
</dbReference>
<dbReference type="SUPFAM" id="SSF46785">
    <property type="entry name" value="Winged helix' DNA-binding domain"/>
    <property type="match status" value="1"/>
</dbReference>
<name>G7VE91_9CREN</name>
<keyword evidence="3" id="KW-1185">Reference proteome</keyword>
<proteinExistence type="predicted"/>
<organism evidence="2 3">
    <name type="scientific">Pyrobaculum ferrireducens</name>
    <dbReference type="NCBI Taxonomy" id="1104324"/>
    <lineage>
        <taxon>Archaea</taxon>
        <taxon>Thermoproteota</taxon>
        <taxon>Thermoprotei</taxon>
        <taxon>Thermoproteales</taxon>
        <taxon>Thermoproteaceae</taxon>
        <taxon>Pyrobaculum</taxon>
    </lineage>
</organism>
<dbReference type="InterPro" id="IPR036390">
    <property type="entry name" value="WH_DNA-bd_sf"/>
</dbReference>
<evidence type="ECO:0000313" key="3">
    <source>
        <dbReference type="Proteomes" id="UP000005867"/>
    </source>
</evidence>
<evidence type="ECO:0000259" key="1">
    <source>
        <dbReference type="Pfam" id="PF01978"/>
    </source>
</evidence>
<reference evidence="2 3" key="1">
    <citation type="journal article" date="2012" name="J. Bacteriol.">
        <title>Complete genome sequence of strain 1860, a crenarchaeon of the genus pyrobaculum able to grow with various electron acceptors.</title>
        <authorList>
            <person name="Mardanov A.V."/>
            <person name="Gumerov V.M."/>
            <person name="Slobodkina G.B."/>
            <person name="Beletsky A.V."/>
            <person name="Bonch-Osmolovskaya E.A."/>
            <person name="Ravin N.V."/>
            <person name="Skryabin K.G."/>
        </authorList>
    </citation>
    <scope>NUCLEOTIDE SEQUENCE [LARGE SCALE GENOMIC DNA]</scope>
    <source>
        <strain evidence="2 3">1860</strain>
    </source>
</reference>
<sequence>MEFRGEYYLVLEALAKGGKTAEEVARSVDMPLHDVEAVLNTLMAHGLVEARERGLILKKTAYYLTERGWEVLYKWRREVKERLEKAAHLRKAGEVQRADEVLAPVEPILPALLAMGILDLWLYSAALGEGYPAITDEAVEEGAEAGGESGWESWGADEEF</sequence>